<evidence type="ECO:0000313" key="2">
    <source>
        <dbReference type="Proteomes" id="UP000593564"/>
    </source>
</evidence>
<reference evidence="2" key="1">
    <citation type="journal article" date="2020" name="Nat. Commun.">
        <title>Genome assembly of wild tea tree DASZ reveals pedigree and selection history of tea varieties.</title>
        <authorList>
            <person name="Zhang W."/>
            <person name="Zhang Y."/>
            <person name="Qiu H."/>
            <person name="Guo Y."/>
            <person name="Wan H."/>
            <person name="Zhang X."/>
            <person name="Scossa F."/>
            <person name="Alseekh S."/>
            <person name="Zhang Q."/>
            <person name="Wang P."/>
            <person name="Xu L."/>
            <person name="Schmidt M.H."/>
            <person name="Jia X."/>
            <person name="Li D."/>
            <person name="Zhu A."/>
            <person name="Guo F."/>
            <person name="Chen W."/>
            <person name="Ni D."/>
            <person name="Usadel B."/>
            <person name="Fernie A.R."/>
            <person name="Wen W."/>
        </authorList>
    </citation>
    <scope>NUCLEOTIDE SEQUENCE [LARGE SCALE GENOMIC DNA]</scope>
    <source>
        <strain evidence="2">cv. G240</strain>
    </source>
</reference>
<dbReference type="AlphaFoldDB" id="A0A7J7GX13"/>
<evidence type="ECO:0000313" key="1">
    <source>
        <dbReference type="EMBL" id="KAF5943948.1"/>
    </source>
</evidence>
<comment type="caution">
    <text evidence="1">The sequence shown here is derived from an EMBL/GenBank/DDBJ whole genome shotgun (WGS) entry which is preliminary data.</text>
</comment>
<organism evidence="1 2">
    <name type="scientific">Camellia sinensis</name>
    <name type="common">Tea plant</name>
    <name type="synonym">Thea sinensis</name>
    <dbReference type="NCBI Taxonomy" id="4442"/>
    <lineage>
        <taxon>Eukaryota</taxon>
        <taxon>Viridiplantae</taxon>
        <taxon>Streptophyta</taxon>
        <taxon>Embryophyta</taxon>
        <taxon>Tracheophyta</taxon>
        <taxon>Spermatophyta</taxon>
        <taxon>Magnoliopsida</taxon>
        <taxon>eudicotyledons</taxon>
        <taxon>Gunneridae</taxon>
        <taxon>Pentapetalae</taxon>
        <taxon>asterids</taxon>
        <taxon>Ericales</taxon>
        <taxon>Theaceae</taxon>
        <taxon>Camellia</taxon>
    </lineage>
</organism>
<name>A0A7J7GX13_CAMSI</name>
<keyword evidence="2" id="KW-1185">Reference proteome</keyword>
<proteinExistence type="predicted"/>
<sequence length="128" mass="14689">MTTYDTNGTECVLEIDNDVKLFNDQLKSLVDDLNNDLTDAKFICINVTEISSGNLSTVVLQFQMLHVALYPQTWVRENVCVIKFHVVTGASMYSRMDFIRLRLEMYSLEPELIVVRLHMMLILLISVA</sequence>
<gene>
    <name evidence="1" type="ORF">HYC85_018025</name>
</gene>
<reference evidence="1 2" key="2">
    <citation type="submission" date="2020-07" db="EMBL/GenBank/DDBJ databases">
        <title>Genome assembly of wild tea tree DASZ reveals pedigree and selection history of tea varieties.</title>
        <authorList>
            <person name="Zhang W."/>
        </authorList>
    </citation>
    <scope>NUCLEOTIDE SEQUENCE [LARGE SCALE GENOMIC DNA]</scope>
    <source>
        <strain evidence="2">cv. G240</strain>
        <tissue evidence="1">Leaf</tissue>
    </source>
</reference>
<protein>
    <submittedName>
        <fullName evidence="1">Uncharacterized protein</fullName>
    </submittedName>
</protein>
<dbReference type="Proteomes" id="UP000593564">
    <property type="component" value="Unassembled WGS sequence"/>
</dbReference>
<accession>A0A7J7GX13</accession>
<dbReference type="EMBL" id="JACBKZ010000008">
    <property type="protein sequence ID" value="KAF5943948.1"/>
    <property type="molecule type" value="Genomic_DNA"/>
</dbReference>